<comment type="caution">
    <text evidence="4">The sequence shown here is derived from an EMBL/GenBank/DDBJ whole genome shotgun (WGS) entry which is preliminary data.</text>
</comment>
<dbReference type="AlphaFoldDB" id="A0A1J8PNJ7"/>
<protein>
    <submittedName>
        <fullName evidence="4">Uncharacterized protein</fullName>
    </submittedName>
</protein>
<dbReference type="PANTHER" id="PTHR46081:SF8">
    <property type="entry name" value="PEPTIDE METHIONINE SULFOXIDE REDUCTASE 2"/>
    <property type="match status" value="1"/>
</dbReference>
<proteinExistence type="predicted"/>
<organism evidence="4 5">
    <name type="scientific">Rhizopogon vesiculosus</name>
    <dbReference type="NCBI Taxonomy" id="180088"/>
    <lineage>
        <taxon>Eukaryota</taxon>
        <taxon>Fungi</taxon>
        <taxon>Dikarya</taxon>
        <taxon>Basidiomycota</taxon>
        <taxon>Agaricomycotina</taxon>
        <taxon>Agaricomycetes</taxon>
        <taxon>Agaricomycetidae</taxon>
        <taxon>Boletales</taxon>
        <taxon>Suillineae</taxon>
        <taxon>Rhizopogonaceae</taxon>
        <taxon>Rhizopogon</taxon>
    </lineage>
</organism>
<gene>
    <name evidence="4" type="ORF">AZE42_06420</name>
</gene>
<dbReference type="Gene3D" id="2.170.150.20">
    <property type="entry name" value="Peptide methionine sulfoxide reductase"/>
    <property type="match status" value="1"/>
</dbReference>
<sequence>MTQQACIAVLDVKRHFTRAVRSSAVAVDGLLSLMPGAVNQQEEGSRVRPMTEIICTICGGHLEHVFKGEGFDTPSVPILIFRGLDLDLTISPADERHCVNLILLNLKDDSE</sequence>
<dbReference type="Proteomes" id="UP000183567">
    <property type="component" value="Unassembled WGS sequence"/>
</dbReference>
<reference evidence="4 5" key="1">
    <citation type="submission" date="2016-03" db="EMBL/GenBank/DDBJ databases">
        <title>Comparative genomics of the ectomycorrhizal sister species Rhizopogon vinicolor and Rhizopogon vesiculosus (Basidiomycota: Boletales) reveals a divergence of the mating type B locus.</title>
        <authorList>
            <person name="Mujic A.B."/>
            <person name="Kuo A."/>
            <person name="Tritt A."/>
            <person name="Lipzen A."/>
            <person name="Chen C."/>
            <person name="Johnson J."/>
            <person name="Sharma A."/>
            <person name="Barry K."/>
            <person name="Grigoriev I.V."/>
            <person name="Spatafora J.W."/>
        </authorList>
    </citation>
    <scope>NUCLEOTIDE SEQUENCE [LARGE SCALE GENOMIC DNA]</scope>
    <source>
        <strain evidence="4 5">AM-OR11-056</strain>
    </source>
</reference>
<dbReference type="PANTHER" id="PTHR46081">
    <property type="entry name" value="PEPTIDE METHIONINE SULFOXIDE REDUCTASE 2"/>
    <property type="match status" value="1"/>
</dbReference>
<evidence type="ECO:0000256" key="1">
    <source>
        <dbReference type="ARBA" id="ARBA00001947"/>
    </source>
</evidence>
<evidence type="ECO:0000256" key="2">
    <source>
        <dbReference type="ARBA" id="ARBA00022723"/>
    </source>
</evidence>
<accession>A0A1J8PNJ7</accession>
<name>A0A1J8PNJ7_9AGAM</name>
<comment type="cofactor">
    <cofactor evidence="1">
        <name>Zn(2+)</name>
        <dbReference type="ChEBI" id="CHEBI:29105"/>
    </cofactor>
</comment>
<dbReference type="GO" id="GO:0006979">
    <property type="term" value="P:response to oxidative stress"/>
    <property type="evidence" value="ECO:0007669"/>
    <property type="project" value="InterPro"/>
</dbReference>
<dbReference type="GO" id="GO:0016671">
    <property type="term" value="F:oxidoreductase activity, acting on a sulfur group of donors, disulfide as acceptor"/>
    <property type="evidence" value="ECO:0007669"/>
    <property type="project" value="InterPro"/>
</dbReference>
<dbReference type="OrthoDB" id="44061at2759"/>
<keyword evidence="3" id="KW-0862">Zinc</keyword>
<dbReference type="InterPro" id="IPR011057">
    <property type="entry name" value="Mss4-like_sf"/>
</dbReference>
<evidence type="ECO:0000313" key="4">
    <source>
        <dbReference type="EMBL" id="OJA10493.1"/>
    </source>
</evidence>
<dbReference type="GO" id="GO:0030091">
    <property type="term" value="P:protein repair"/>
    <property type="evidence" value="ECO:0007669"/>
    <property type="project" value="InterPro"/>
</dbReference>
<dbReference type="InterPro" id="IPR028427">
    <property type="entry name" value="Met_Sox_Rdtase_MsrB"/>
</dbReference>
<dbReference type="SUPFAM" id="SSF51316">
    <property type="entry name" value="Mss4-like"/>
    <property type="match status" value="1"/>
</dbReference>
<dbReference type="GO" id="GO:0046872">
    <property type="term" value="F:metal ion binding"/>
    <property type="evidence" value="ECO:0007669"/>
    <property type="project" value="UniProtKB-KW"/>
</dbReference>
<evidence type="ECO:0000313" key="5">
    <source>
        <dbReference type="Proteomes" id="UP000183567"/>
    </source>
</evidence>
<dbReference type="EMBL" id="LVVM01005453">
    <property type="protein sequence ID" value="OJA10493.1"/>
    <property type="molecule type" value="Genomic_DNA"/>
</dbReference>
<keyword evidence="2" id="KW-0479">Metal-binding</keyword>
<keyword evidence="5" id="KW-1185">Reference proteome</keyword>
<dbReference type="STRING" id="180088.A0A1J8PNJ7"/>
<evidence type="ECO:0000256" key="3">
    <source>
        <dbReference type="ARBA" id="ARBA00022833"/>
    </source>
</evidence>